<evidence type="ECO:0000313" key="7">
    <source>
        <dbReference type="EMBL" id="RCH95798.1"/>
    </source>
</evidence>
<dbReference type="Gene3D" id="1.10.8.60">
    <property type="match status" value="1"/>
</dbReference>
<dbReference type="InterPro" id="IPR027417">
    <property type="entry name" value="P-loop_NTPase"/>
</dbReference>
<protein>
    <submittedName>
        <fullName evidence="7">AAA ATPase, CDC48 sub</fullName>
    </submittedName>
</protein>
<gene>
    <name evidence="7" type="primary">CDC48A</name>
    <name evidence="7" type="ORF">CU097_004794</name>
</gene>
<dbReference type="STRING" id="86630.A0A367K0V0"/>
<reference evidence="7 8" key="1">
    <citation type="journal article" date="2018" name="G3 (Bethesda)">
        <title>Phylogenetic and Phylogenomic Definition of Rhizopus Species.</title>
        <authorList>
            <person name="Gryganskyi A.P."/>
            <person name="Golan J."/>
            <person name="Dolatabadi S."/>
            <person name="Mondo S."/>
            <person name="Robb S."/>
            <person name="Idnurm A."/>
            <person name="Muszewska A."/>
            <person name="Steczkiewicz K."/>
            <person name="Masonjones S."/>
            <person name="Liao H.L."/>
            <person name="Gajdeczka M.T."/>
            <person name="Anike F."/>
            <person name="Vuek A."/>
            <person name="Anishchenko I.M."/>
            <person name="Voigt K."/>
            <person name="de Hoog G.S."/>
            <person name="Smith M.E."/>
            <person name="Heitman J."/>
            <person name="Vilgalys R."/>
            <person name="Stajich J.E."/>
        </authorList>
    </citation>
    <scope>NUCLEOTIDE SEQUENCE [LARGE SCALE GENOMIC DNA]</scope>
    <source>
        <strain evidence="7 8">CBS 357.93</strain>
    </source>
</reference>
<evidence type="ECO:0000259" key="6">
    <source>
        <dbReference type="SMART" id="SM00382"/>
    </source>
</evidence>
<dbReference type="OrthoDB" id="10254455at2759"/>
<dbReference type="Pfam" id="PF17862">
    <property type="entry name" value="AAA_lid_3"/>
    <property type="match status" value="1"/>
</dbReference>
<dbReference type="GO" id="GO:0005524">
    <property type="term" value="F:ATP binding"/>
    <property type="evidence" value="ECO:0007669"/>
    <property type="project" value="UniProtKB-KW"/>
</dbReference>
<evidence type="ECO:0000256" key="1">
    <source>
        <dbReference type="ARBA" id="ARBA00004496"/>
    </source>
</evidence>
<feature type="domain" description="AAA+ ATPase" evidence="6">
    <location>
        <begin position="214"/>
        <end position="343"/>
    </location>
</feature>
<evidence type="ECO:0000313" key="8">
    <source>
        <dbReference type="Proteomes" id="UP000252139"/>
    </source>
</evidence>
<evidence type="ECO:0000256" key="3">
    <source>
        <dbReference type="ARBA" id="ARBA00022741"/>
    </source>
</evidence>
<proteinExistence type="inferred from homology"/>
<dbReference type="InterPro" id="IPR003960">
    <property type="entry name" value="ATPase_AAA_CS"/>
</dbReference>
<keyword evidence="8" id="KW-1185">Reference proteome</keyword>
<dbReference type="GO" id="GO:0016887">
    <property type="term" value="F:ATP hydrolysis activity"/>
    <property type="evidence" value="ECO:0007669"/>
    <property type="project" value="InterPro"/>
</dbReference>
<dbReference type="FunFam" id="3.40.50.300:FF:001054">
    <property type="entry name" value="ATPase, AAA family, putative"/>
    <property type="match status" value="1"/>
</dbReference>
<evidence type="ECO:0000256" key="4">
    <source>
        <dbReference type="ARBA" id="ARBA00022840"/>
    </source>
</evidence>
<dbReference type="SMART" id="SM00382">
    <property type="entry name" value="AAA"/>
    <property type="match status" value="2"/>
</dbReference>
<dbReference type="AlphaFoldDB" id="A0A367K0V0"/>
<dbReference type="InterPro" id="IPR041569">
    <property type="entry name" value="AAA_lid_3"/>
</dbReference>
<dbReference type="Proteomes" id="UP000252139">
    <property type="component" value="Unassembled WGS sequence"/>
</dbReference>
<dbReference type="InterPro" id="IPR003959">
    <property type="entry name" value="ATPase_AAA_core"/>
</dbReference>
<dbReference type="Gene3D" id="3.40.50.300">
    <property type="entry name" value="P-loop containing nucleotide triphosphate hydrolases"/>
    <property type="match status" value="2"/>
</dbReference>
<keyword evidence="2" id="KW-0963">Cytoplasm</keyword>
<dbReference type="SUPFAM" id="SSF52540">
    <property type="entry name" value="P-loop containing nucleoside triphosphate hydrolases"/>
    <property type="match status" value="2"/>
</dbReference>
<comment type="similarity">
    <text evidence="5">Belongs to the AAA ATPase family.</text>
</comment>
<comment type="caution">
    <text evidence="7">The sequence shown here is derived from an EMBL/GenBank/DDBJ whole genome shotgun (WGS) entry which is preliminary data.</text>
</comment>
<sequence>MLTISMKNYTNDKGGSWYELRFLYRNIEIIATSGLSHLAKDKSKLDALLGVTVPAIMAKDDMFILFSPIMAVETEPCIRMLRDYSKNGSLKPWCFKSAVYIEKNFHTPLPLKFYETEPAGYLSICSKLIYLAAHKAISFHEINNLRDMLNNIHYWKDLGFEEKADTEQILLKLQDIKKFKDSTSRKSSKAKRLLVELLLTLDQAFHLTFKHNQLPPNILLKADSGIGKTFISSYLAKQYNVNMYTAILGELAASHHGHLSKGFKRLLRKATKKQDTSLLLIEDLDLFFSKNASEPQDDELFPVLSQFLKQHHIMVISTTRRPDQLPLEVRSWFDDEIHLQIPTPIERLCIMQHIYDSCFHIRTTLNQDELYQLSFMAHGFVPADIMHWFQLAEESALLEGNAYVTIDNFKNTLHKVKLTGLDTIMAEKPNPVRWEDIGGLTEAKRTLEESAVWIYQHADAYQRLGIRPSKGLLLYGPPGTGKTLLARAVATESCANFLTISIPDLIKGEVGESEKAVSRIFQTAARCSPCVVFLDELEAIFSSRDTSGDVGKKLISQFLIEMDHLDRSNASVILLGATNYPEAIDSSILRPGRLDRLVYIGPPNVEEREQILYVLGKQTRLGPDVDLERVAQLTEGYTGADLKAVIRKAGLLALKTQSLEVKQEHIEEALQSVNPSL</sequence>
<feature type="domain" description="AAA+ ATPase" evidence="6">
    <location>
        <begin position="468"/>
        <end position="604"/>
    </location>
</feature>
<accession>A0A367K0V0</accession>
<dbReference type="EMBL" id="PJQL01000430">
    <property type="protein sequence ID" value="RCH95798.1"/>
    <property type="molecule type" value="Genomic_DNA"/>
</dbReference>
<dbReference type="PANTHER" id="PTHR23077:SF27">
    <property type="entry name" value="ATPASE FAMILY GENE 2 PROTEIN HOMOLOG A"/>
    <property type="match status" value="1"/>
</dbReference>
<dbReference type="PROSITE" id="PS00674">
    <property type="entry name" value="AAA"/>
    <property type="match status" value="1"/>
</dbReference>
<keyword evidence="3 5" id="KW-0547">Nucleotide-binding</keyword>
<dbReference type="CDD" id="cd19481">
    <property type="entry name" value="RecA-like_protease"/>
    <property type="match status" value="1"/>
</dbReference>
<dbReference type="GO" id="GO:0005737">
    <property type="term" value="C:cytoplasm"/>
    <property type="evidence" value="ECO:0007669"/>
    <property type="project" value="UniProtKB-SubCell"/>
</dbReference>
<dbReference type="InterPro" id="IPR003593">
    <property type="entry name" value="AAA+_ATPase"/>
</dbReference>
<evidence type="ECO:0000256" key="5">
    <source>
        <dbReference type="RuleBase" id="RU003651"/>
    </source>
</evidence>
<evidence type="ECO:0000256" key="2">
    <source>
        <dbReference type="ARBA" id="ARBA00022490"/>
    </source>
</evidence>
<keyword evidence="4 5" id="KW-0067">ATP-binding</keyword>
<dbReference type="InterPro" id="IPR050168">
    <property type="entry name" value="AAA_ATPase_domain"/>
</dbReference>
<dbReference type="PANTHER" id="PTHR23077">
    <property type="entry name" value="AAA-FAMILY ATPASE"/>
    <property type="match status" value="1"/>
</dbReference>
<organism evidence="7 8">
    <name type="scientific">Rhizopus azygosporus</name>
    <name type="common">Rhizopus microsporus var. azygosporus</name>
    <dbReference type="NCBI Taxonomy" id="86630"/>
    <lineage>
        <taxon>Eukaryota</taxon>
        <taxon>Fungi</taxon>
        <taxon>Fungi incertae sedis</taxon>
        <taxon>Mucoromycota</taxon>
        <taxon>Mucoromycotina</taxon>
        <taxon>Mucoromycetes</taxon>
        <taxon>Mucorales</taxon>
        <taxon>Mucorineae</taxon>
        <taxon>Rhizopodaceae</taxon>
        <taxon>Rhizopus</taxon>
    </lineage>
</organism>
<comment type="subcellular location">
    <subcellularLocation>
        <location evidence="1">Cytoplasm</location>
    </subcellularLocation>
</comment>
<name>A0A367K0V0_RHIAZ</name>
<dbReference type="Pfam" id="PF00004">
    <property type="entry name" value="AAA"/>
    <property type="match status" value="2"/>
</dbReference>